<dbReference type="EC" id="3.2.1.52" evidence="3"/>
<evidence type="ECO:0000256" key="4">
    <source>
        <dbReference type="ARBA" id="ARBA00022801"/>
    </source>
</evidence>
<evidence type="ECO:0000313" key="8">
    <source>
        <dbReference type="Proteomes" id="UP000494106"/>
    </source>
</evidence>
<evidence type="ECO:0000313" key="7">
    <source>
        <dbReference type="EMBL" id="CAB3253081.1"/>
    </source>
</evidence>
<keyword evidence="8" id="KW-1185">Reference proteome</keyword>
<dbReference type="InterPro" id="IPR015883">
    <property type="entry name" value="Glyco_hydro_20_cat"/>
</dbReference>
<comment type="caution">
    <text evidence="6">The sequence shown here is derived from an EMBL/GenBank/DDBJ whole genome shotgun (WGS) entry which is preliminary data.</text>
</comment>
<dbReference type="OrthoDB" id="10023921at2759"/>
<comment type="similarity">
    <text evidence="2">Belongs to the glycosyl hydrolase 20 family.</text>
</comment>
<dbReference type="GO" id="GO:0004563">
    <property type="term" value="F:beta-N-acetylhexosaminidase activity"/>
    <property type="evidence" value="ECO:0007669"/>
    <property type="project" value="UniProtKB-EC"/>
</dbReference>
<dbReference type="Gene3D" id="3.20.20.80">
    <property type="entry name" value="Glycosidases"/>
    <property type="match status" value="1"/>
</dbReference>
<dbReference type="SUPFAM" id="SSF51445">
    <property type="entry name" value="(Trans)glycosidases"/>
    <property type="match status" value="1"/>
</dbReference>
<dbReference type="Proteomes" id="UP000494256">
    <property type="component" value="Unassembled WGS sequence"/>
</dbReference>
<evidence type="ECO:0000313" key="9">
    <source>
        <dbReference type="Proteomes" id="UP000494256"/>
    </source>
</evidence>
<gene>
    <name evidence="6" type="ORF">APLA_LOCUS13243</name>
    <name evidence="7" type="ORF">APLA_LOCUS14226</name>
</gene>
<proteinExistence type="inferred from homology"/>
<dbReference type="InterPro" id="IPR038901">
    <property type="entry name" value="HEXDC-like"/>
</dbReference>
<keyword evidence="4" id="KW-0378">Hydrolase</keyword>
<sequence>MHRIVHLDLKGAPLKIPYLEKVLLTAQSWGATGFLFEWEDTFPYSGELADIGSQKDSGGDGMYSMEEVQHIFQFARDNGLVAIQLVQTIGHLEFVLKHPKYIPLREIPNSPAVLCPSREGSQDLVMKMVDQTLDAQPDAQFFHIGADEVWHKAVCSDCQNRASTRRYQGDALFLEYIQDLTLFIKRKRPNLTILMWDDMLRSINEDAFKAYSFLNVQPVYWNYNTIDNFRTDHVLWQKYTKLFPKIWAGSAFKGANGSCQALSPVCRYVSNHEAWLREFSIYKESINFVGIILTGWSRYDHYATLCELMPVMLPSLASCLKLLTKEDHLGIEHVIREYLPPQEWPGEELARCVHSFVILRERCTNLLHGEMVSTWLNPWQVERGYTVSIHVQSIAYSARILLEEAKNLSQSLSTHLHSVTGKRSKEEWLRSNVTPILTKMTELCEVAENAMKRDAGIRP</sequence>
<dbReference type="GO" id="GO:0005975">
    <property type="term" value="P:carbohydrate metabolic process"/>
    <property type="evidence" value="ECO:0007669"/>
    <property type="project" value="InterPro"/>
</dbReference>
<accession>A0A8S1AYZ1</accession>
<dbReference type="PANTHER" id="PTHR21040">
    <property type="entry name" value="BCDNA.GH04120"/>
    <property type="match status" value="1"/>
</dbReference>
<comment type="catalytic activity">
    <reaction evidence="1">
        <text>Hydrolysis of terminal non-reducing N-acetyl-D-hexosamine residues in N-acetyl-beta-D-hexosaminides.</text>
        <dbReference type="EC" id="3.2.1.52"/>
    </reaction>
</comment>
<dbReference type="InterPro" id="IPR017853">
    <property type="entry name" value="GH"/>
</dbReference>
<evidence type="ECO:0000256" key="1">
    <source>
        <dbReference type="ARBA" id="ARBA00001231"/>
    </source>
</evidence>
<dbReference type="Proteomes" id="UP000494106">
    <property type="component" value="Unassembled WGS sequence"/>
</dbReference>
<organism evidence="6 8">
    <name type="scientific">Arctia plantaginis</name>
    <name type="common">Wood tiger moth</name>
    <name type="synonym">Phalaena plantaginis</name>
    <dbReference type="NCBI Taxonomy" id="874455"/>
    <lineage>
        <taxon>Eukaryota</taxon>
        <taxon>Metazoa</taxon>
        <taxon>Ecdysozoa</taxon>
        <taxon>Arthropoda</taxon>
        <taxon>Hexapoda</taxon>
        <taxon>Insecta</taxon>
        <taxon>Pterygota</taxon>
        <taxon>Neoptera</taxon>
        <taxon>Endopterygota</taxon>
        <taxon>Lepidoptera</taxon>
        <taxon>Glossata</taxon>
        <taxon>Ditrysia</taxon>
        <taxon>Noctuoidea</taxon>
        <taxon>Erebidae</taxon>
        <taxon>Arctiinae</taxon>
        <taxon>Arctia</taxon>
    </lineage>
</organism>
<dbReference type="Pfam" id="PF00728">
    <property type="entry name" value="Glyco_hydro_20"/>
    <property type="match status" value="1"/>
</dbReference>
<reference evidence="8 9" key="1">
    <citation type="submission" date="2020-04" db="EMBL/GenBank/DDBJ databases">
        <authorList>
            <person name="Wallbank WR R."/>
            <person name="Pardo Diaz C."/>
            <person name="Kozak K."/>
            <person name="Martin S."/>
            <person name="Jiggins C."/>
            <person name="Moest M."/>
            <person name="Warren A I."/>
            <person name="Byers J.R.P. K."/>
            <person name="Montejo-Kovacevich G."/>
            <person name="Yen C E."/>
        </authorList>
    </citation>
    <scope>NUCLEOTIDE SEQUENCE [LARGE SCALE GENOMIC DNA]</scope>
</reference>
<dbReference type="AlphaFoldDB" id="A0A8S1AYZ1"/>
<evidence type="ECO:0000256" key="3">
    <source>
        <dbReference type="ARBA" id="ARBA00012663"/>
    </source>
</evidence>
<evidence type="ECO:0000313" key="6">
    <source>
        <dbReference type="EMBL" id="CAB3251892.1"/>
    </source>
</evidence>
<evidence type="ECO:0000256" key="2">
    <source>
        <dbReference type="ARBA" id="ARBA00006285"/>
    </source>
</evidence>
<protein>
    <recommendedName>
        <fullName evidence="3">beta-N-acetylhexosaminidase</fullName>
        <ecNumber evidence="3">3.2.1.52</ecNumber>
    </recommendedName>
</protein>
<dbReference type="PANTHER" id="PTHR21040:SF8">
    <property type="entry name" value="BCDNA.GH04120"/>
    <property type="match status" value="1"/>
</dbReference>
<dbReference type="EMBL" id="CADEBD010000388">
    <property type="protein sequence ID" value="CAB3253081.1"/>
    <property type="molecule type" value="Genomic_DNA"/>
</dbReference>
<dbReference type="EMBL" id="CADEBC010000551">
    <property type="protein sequence ID" value="CAB3251892.1"/>
    <property type="molecule type" value="Genomic_DNA"/>
</dbReference>
<name>A0A8S1AYZ1_ARCPL</name>
<evidence type="ECO:0000259" key="5">
    <source>
        <dbReference type="Pfam" id="PF00728"/>
    </source>
</evidence>
<feature type="domain" description="Glycoside hydrolase family 20 catalytic" evidence="5">
    <location>
        <begin position="47"/>
        <end position="204"/>
    </location>
</feature>